<evidence type="ECO:0000313" key="2">
    <source>
        <dbReference type="Proteomes" id="UP000188298"/>
    </source>
</evidence>
<dbReference type="AlphaFoldDB" id="A0A1Q2LK77"/>
<reference evidence="1 2" key="1">
    <citation type="submission" date="2017-02" db="EMBL/GenBank/DDBJ databases">
        <title>Whole genome sequencing of Helicobacter bilis strain AAQJH.</title>
        <authorList>
            <person name="Conlan S."/>
            <person name="Thomas P.J."/>
            <person name="Mullikin J."/>
            <person name="Palmore T.N."/>
            <person name="Frank K.M."/>
            <person name="Segre J.A."/>
        </authorList>
    </citation>
    <scope>NUCLEOTIDE SEQUENCE [LARGE SCALE GENOMIC DNA]</scope>
    <source>
        <strain evidence="1 2">AAQJH</strain>
    </source>
</reference>
<gene>
    <name evidence="1" type="ORF">XJ32_11000</name>
</gene>
<accession>A0A1Q2LK77</accession>
<evidence type="ECO:0000313" key="1">
    <source>
        <dbReference type="EMBL" id="AQQ60517.1"/>
    </source>
</evidence>
<dbReference type="EMBL" id="CP019645">
    <property type="protein sequence ID" value="AQQ60517.1"/>
    <property type="molecule type" value="Genomic_DNA"/>
</dbReference>
<proteinExistence type="predicted"/>
<sequence>MVNNAMMEKLLKFIKENDIDLSALNEMLNADTFLMAYYHEDKEQESYSFMEAISWIKKYFDPKLHTSASITKEVRQDGTIILNCCLINKDGEALTRPKDRFLRVTTRNICQDLKDNFGDKDMIIIQ</sequence>
<protein>
    <submittedName>
        <fullName evidence="1">Uncharacterized protein</fullName>
    </submittedName>
</protein>
<organism evidence="1 2">
    <name type="scientific">Helicobacter bilis</name>
    <dbReference type="NCBI Taxonomy" id="37372"/>
    <lineage>
        <taxon>Bacteria</taxon>
        <taxon>Pseudomonadati</taxon>
        <taxon>Campylobacterota</taxon>
        <taxon>Epsilonproteobacteria</taxon>
        <taxon>Campylobacterales</taxon>
        <taxon>Helicobacteraceae</taxon>
        <taxon>Helicobacter</taxon>
    </lineage>
</organism>
<dbReference type="KEGG" id="hbl:XJ32_11000"/>
<dbReference type="RefSeq" id="WP_077389769.1">
    <property type="nucleotide sequence ID" value="NZ_CP019645.1"/>
</dbReference>
<name>A0A1Q2LK77_9HELI</name>
<dbReference type="Proteomes" id="UP000188298">
    <property type="component" value="Chromosome"/>
</dbReference>